<dbReference type="EMBL" id="MTYI01000027">
    <property type="protein sequence ID" value="PNP57483.1"/>
    <property type="molecule type" value="Genomic_DNA"/>
</dbReference>
<sequence length="281" mass="32237">MEEWVNDSDDEFPPQQSERPRRSLANIHIPPPYDSGDDADDEDNKDDDDDDDDDEDENRFLEGSSNLGDYVFNAVVDRINPLMSDHVSPCLSVTRQPSSSLKLLHDGQTSLQDATFSGYFQILDARIQSGKRGESCSHEQSQPVFRTENENIENNTENRGSKDHNHGNEEGGFSMVEREEEEEEEEEMTDSCLNLISHLDYVMFPTADVLEFVRGGEMEVLEDVDDEEAACRRFLGKEQQYDEDNKELGRGQLENRGRRWFRCGVFSKDATRRLHRLINGC</sequence>
<dbReference type="Proteomes" id="UP000236290">
    <property type="component" value="Unassembled WGS sequence"/>
</dbReference>
<feature type="compositionally biased region" description="Acidic residues" evidence="1">
    <location>
        <begin position="1"/>
        <end position="12"/>
    </location>
</feature>
<dbReference type="OrthoDB" id="4900209at2759"/>
<protein>
    <submittedName>
        <fullName evidence="2">Uncharacterized protein</fullName>
    </submittedName>
</protein>
<feature type="compositionally biased region" description="Basic and acidic residues" evidence="1">
    <location>
        <begin position="159"/>
        <end position="169"/>
    </location>
</feature>
<dbReference type="AlphaFoldDB" id="A0A2K0UI75"/>
<feature type="compositionally biased region" description="Acidic residues" evidence="1">
    <location>
        <begin position="35"/>
        <end position="57"/>
    </location>
</feature>
<feature type="region of interest" description="Disordered" evidence="1">
    <location>
        <begin position="1"/>
        <end position="64"/>
    </location>
</feature>
<comment type="caution">
    <text evidence="2">The sequence shown here is derived from an EMBL/GenBank/DDBJ whole genome shotgun (WGS) entry which is preliminary data.</text>
</comment>
<evidence type="ECO:0000313" key="3">
    <source>
        <dbReference type="Proteomes" id="UP000236290"/>
    </source>
</evidence>
<proteinExistence type="predicted"/>
<evidence type="ECO:0000313" key="2">
    <source>
        <dbReference type="EMBL" id="PNP57483.1"/>
    </source>
</evidence>
<feature type="region of interest" description="Disordered" evidence="1">
    <location>
        <begin position="130"/>
        <end position="189"/>
    </location>
</feature>
<feature type="compositionally biased region" description="Acidic residues" evidence="1">
    <location>
        <begin position="178"/>
        <end position="189"/>
    </location>
</feature>
<name>A0A2K0UI75_TRIHA</name>
<gene>
    <name evidence="2" type="ORF">THARTR1_02481</name>
</gene>
<reference evidence="2 3" key="1">
    <citation type="submission" date="2017-02" db="EMBL/GenBank/DDBJ databases">
        <title>Genomes of Trichoderma spp. with biocontrol activity.</title>
        <authorList>
            <person name="Gardiner D."/>
            <person name="Kazan K."/>
            <person name="Vos C."/>
            <person name="Harvey P."/>
        </authorList>
    </citation>
    <scope>NUCLEOTIDE SEQUENCE [LARGE SCALE GENOMIC DNA]</scope>
    <source>
        <strain evidence="2 3">Tr1</strain>
    </source>
</reference>
<evidence type="ECO:0000256" key="1">
    <source>
        <dbReference type="SAM" id="MobiDB-lite"/>
    </source>
</evidence>
<organism evidence="2 3">
    <name type="scientific">Trichoderma harzianum</name>
    <name type="common">Hypocrea lixii</name>
    <dbReference type="NCBI Taxonomy" id="5544"/>
    <lineage>
        <taxon>Eukaryota</taxon>
        <taxon>Fungi</taxon>
        <taxon>Dikarya</taxon>
        <taxon>Ascomycota</taxon>
        <taxon>Pezizomycotina</taxon>
        <taxon>Sordariomycetes</taxon>
        <taxon>Hypocreomycetidae</taxon>
        <taxon>Hypocreales</taxon>
        <taxon>Hypocreaceae</taxon>
        <taxon>Trichoderma</taxon>
    </lineage>
</organism>
<accession>A0A2K0UI75</accession>